<protein>
    <submittedName>
        <fullName evidence="1">Uncharacterized protein</fullName>
    </submittedName>
</protein>
<reference evidence="1 2" key="1">
    <citation type="submission" date="2015-09" db="EMBL/GenBank/DDBJ databases">
        <title>Trachymyrmex cornetzi WGS genome.</title>
        <authorList>
            <person name="Nygaard S."/>
            <person name="Hu H."/>
            <person name="Boomsma J."/>
            <person name="Zhang G."/>
        </authorList>
    </citation>
    <scope>NUCLEOTIDE SEQUENCE [LARGE SCALE GENOMIC DNA]</scope>
    <source>
        <strain evidence="1">Tcor2-1</strain>
        <tissue evidence="1">Whole body</tissue>
    </source>
</reference>
<dbReference type="Proteomes" id="UP000078492">
    <property type="component" value="Unassembled WGS sequence"/>
</dbReference>
<evidence type="ECO:0000313" key="2">
    <source>
        <dbReference type="Proteomes" id="UP000078492"/>
    </source>
</evidence>
<accession>A0A195D7U9</accession>
<evidence type="ECO:0000313" key="1">
    <source>
        <dbReference type="EMBL" id="KYN08932.1"/>
    </source>
</evidence>
<name>A0A195D7U9_9HYME</name>
<keyword evidence="2" id="KW-1185">Reference proteome</keyword>
<dbReference type="AlphaFoldDB" id="A0A195D7U9"/>
<sequence>APFLTEKPRLFAVWHSVSQGDVENCNDLRYAHTLLHVPCYLFGAFPRSSSHFLDTLTAITNDPELELPRALENVTCQPQKIPKS</sequence>
<organism evidence="1 2">
    <name type="scientific">Trachymyrmex cornetzi</name>
    <dbReference type="NCBI Taxonomy" id="471704"/>
    <lineage>
        <taxon>Eukaryota</taxon>
        <taxon>Metazoa</taxon>
        <taxon>Ecdysozoa</taxon>
        <taxon>Arthropoda</taxon>
        <taxon>Hexapoda</taxon>
        <taxon>Insecta</taxon>
        <taxon>Pterygota</taxon>
        <taxon>Neoptera</taxon>
        <taxon>Endopterygota</taxon>
        <taxon>Hymenoptera</taxon>
        <taxon>Apocrita</taxon>
        <taxon>Aculeata</taxon>
        <taxon>Formicoidea</taxon>
        <taxon>Formicidae</taxon>
        <taxon>Myrmicinae</taxon>
        <taxon>Trachymyrmex</taxon>
    </lineage>
</organism>
<gene>
    <name evidence="1" type="ORF">ALC57_18898</name>
</gene>
<dbReference type="EMBL" id="KQ981153">
    <property type="protein sequence ID" value="KYN08932.1"/>
    <property type="molecule type" value="Genomic_DNA"/>
</dbReference>
<proteinExistence type="predicted"/>
<feature type="non-terminal residue" evidence="1">
    <location>
        <position position="1"/>
    </location>
</feature>